<protein>
    <submittedName>
        <fullName evidence="1">Uncharacterized protein</fullName>
    </submittedName>
</protein>
<dbReference type="Proteomes" id="UP000613401">
    <property type="component" value="Unassembled WGS sequence"/>
</dbReference>
<dbReference type="RefSeq" id="XP_045257446.1">
    <property type="nucleotide sequence ID" value="XM_045415077.1"/>
</dbReference>
<dbReference type="EMBL" id="WVTB01000099">
    <property type="protein sequence ID" value="KAF3798286.1"/>
    <property type="molecule type" value="Genomic_DNA"/>
</dbReference>
<evidence type="ECO:0000313" key="1">
    <source>
        <dbReference type="EMBL" id="KAF3798286.1"/>
    </source>
</evidence>
<keyword evidence="2" id="KW-1185">Reference proteome</keyword>
<dbReference type="GeneID" id="69022370"/>
<reference evidence="1" key="1">
    <citation type="journal article" date="2020" name="Phytopathology">
        <title>Genome sequence and comparative analysis of Colletotrichum gloeosporioides isolated from Liriodendron leaves.</title>
        <authorList>
            <person name="Fu F.F."/>
            <person name="Hao Z."/>
            <person name="Wang P."/>
            <person name="Lu Y."/>
            <person name="Xue L.J."/>
            <person name="Wei G."/>
            <person name="Tian Y."/>
            <person name="Baishi H."/>
            <person name="Xu H."/>
            <person name="Shi J."/>
            <person name="Cheng T."/>
            <person name="Wang G."/>
            <person name="Yi Y."/>
            <person name="Chen J."/>
        </authorList>
    </citation>
    <scope>NUCLEOTIDE SEQUENCE</scope>
    <source>
        <strain evidence="1">Lc1</strain>
    </source>
</reference>
<organism evidence="1 2">
    <name type="scientific">Colletotrichum gloeosporioides</name>
    <name type="common">Anthracnose fungus</name>
    <name type="synonym">Glomerella cingulata</name>
    <dbReference type="NCBI Taxonomy" id="474922"/>
    <lineage>
        <taxon>Eukaryota</taxon>
        <taxon>Fungi</taxon>
        <taxon>Dikarya</taxon>
        <taxon>Ascomycota</taxon>
        <taxon>Pezizomycotina</taxon>
        <taxon>Sordariomycetes</taxon>
        <taxon>Hypocreomycetidae</taxon>
        <taxon>Glomerellales</taxon>
        <taxon>Glomerellaceae</taxon>
        <taxon>Colletotrichum</taxon>
        <taxon>Colletotrichum gloeosporioides species complex</taxon>
    </lineage>
</organism>
<name>A0A8H4C6W8_COLGL</name>
<sequence>MSSRGPAPQGFVSNWQFSFQIPTCHGKNLQLNKWTSSWTECFSALMEVFYEEDMKANGSWPEYE</sequence>
<evidence type="ECO:0000313" key="2">
    <source>
        <dbReference type="Proteomes" id="UP000613401"/>
    </source>
</evidence>
<comment type="caution">
    <text evidence="1">The sequence shown here is derived from an EMBL/GenBank/DDBJ whole genome shotgun (WGS) entry which is preliminary data.</text>
</comment>
<proteinExistence type="predicted"/>
<gene>
    <name evidence="1" type="ORF">GCG54_00015265</name>
</gene>
<dbReference type="AlphaFoldDB" id="A0A8H4C6W8"/>
<reference evidence="1" key="2">
    <citation type="submission" date="2020-03" db="EMBL/GenBank/DDBJ databases">
        <authorList>
            <person name="Fu F.-F."/>
            <person name="Chen J."/>
        </authorList>
    </citation>
    <scope>NUCLEOTIDE SEQUENCE</scope>
    <source>
        <strain evidence="1">Lc1</strain>
    </source>
</reference>
<accession>A0A8H4C6W8</accession>